<sequence>MIYFYQDIAFVSISILFLFFLAGRMLFFRRFPKGSPFLLGLILIFSTAGLSDLAFRWTLSPTILLSADALNVFCFVFALAILSHYSLTHFFKGGLWADFKFFWMLYAPALVISALHIFTPLMIDRVFSCSKDLQLCYNSGYWVIVIYGIGFSLLSLLLNFGILAKSKDLHEKNQSIFLLLVLLLLIYFYTSSLILPFFFNIVNFVSPLPTTFAIAVLVYAHIRYHYFSFENVPKANAAH</sequence>
<dbReference type="EMBL" id="LIZX01000056">
    <property type="protein sequence ID" value="KPJ68301.1"/>
    <property type="molecule type" value="Genomic_DNA"/>
</dbReference>
<protein>
    <submittedName>
        <fullName evidence="2">Uncharacterized protein</fullName>
    </submittedName>
</protein>
<accession>A0A0S7Y0P4</accession>
<feature type="transmembrane region" description="Helical" evidence="1">
    <location>
        <begin position="6"/>
        <end position="26"/>
    </location>
</feature>
<reference evidence="2 3" key="1">
    <citation type="journal article" date="2015" name="Microbiome">
        <title>Genomic resolution of linkages in carbon, nitrogen, and sulfur cycling among widespread estuary sediment bacteria.</title>
        <authorList>
            <person name="Baker B.J."/>
            <person name="Lazar C.S."/>
            <person name="Teske A.P."/>
            <person name="Dick G.J."/>
        </authorList>
    </citation>
    <scope>NUCLEOTIDE SEQUENCE [LARGE SCALE GENOMIC DNA]</scope>
    <source>
        <strain evidence="2">DG_54_3</strain>
    </source>
</reference>
<evidence type="ECO:0000256" key="1">
    <source>
        <dbReference type="SAM" id="Phobius"/>
    </source>
</evidence>
<proteinExistence type="predicted"/>
<organism evidence="2 3">
    <name type="scientific">candidate division WOR-1 bacterium DG_54_3</name>
    <dbReference type="NCBI Taxonomy" id="1703775"/>
    <lineage>
        <taxon>Bacteria</taxon>
        <taxon>Bacillati</taxon>
        <taxon>Saganbacteria</taxon>
    </lineage>
</organism>
<evidence type="ECO:0000313" key="2">
    <source>
        <dbReference type="EMBL" id="KPJ68301.1"/>
    </source>
</evidence>
<feature type="transmembrane region" description="Helical" evidence="1">
    <location>
        <begin position="38"/>
        <end position="57"/>
    </location>
</feature>
<keyword evidence="1" id="KW-0812">Transmembrane</keyword>
<comment type="caution">
    <text evidence="2">The sequence shown here is derived from an EMBL/GenBank/DDBJ whole genome shotgun (WGS) entry which is preliminary data.</text>
</comment>
<feature type="transmembrane region" description="Helical" evidence="1">
    <location>
        <begin position="139"/>
        <end position="164"/>
    </location>
</feature>
<feature type="transmembrane region" description="Helical" evidence="1">
    <location>
        <begin position="69"/>
        <end position="87"/>
    </location>
</feature>
<gene>
    <name evidence="2" type="ORF">AMJ44_06790</name>
</gene>
<feature type="transmembrane region" description="Helical" evidence="1">
    <location>
        <begin position="99"/>
        <end position="119"/>
    </location>
</feature>
<dbReference type="Proteomes" id="UP000051861">
    <property type="component" value="Unassembled WGS sequence"/>
</dbReference>
<feature type="transmembrane region" description="Helical" evidence="1">
    <location>
        <begin position="176"/>
        <end position="198"/>
    </location>
</feature>
<evidence type="ECO:0000313" key="3">
    <source>
        <dbReference type="Proteomes" id="UP000051861"/>
    </source>
</evidence>
<feature type="transmembrane region" description="Helical" evidence="1">
    <location>
        <begin position="204"/>
        <end position="222"/>
    </location>
</feature>
<keyword evidence="1" id="KW-0472">Membrane</keyword>
<name>A0A0S7Y0P4_UNCSA</name>
<keyword evidence="1" id="KW-1133">Transmembrane helix</keyword>
<dbReference type="AlphaFoldDB" id="A0A0S7Y0P4"/>